<dbReference type="EMBL" id="GL377302">
    <property type="protein sequence ID" value="EFJ01465.1"/>
    <property type="molecule type" value="Genomic_DNA"/>
</dbReference>
<feature type="chain" id="PRO_5003120188" description="Small secreted protein" evidence="1">
    <location>
        <begin position="21"/>
        <end position="76"/>
    </location>
</feature>
<evidence type="ECO:0000256" key="1">
    <source>
        <dbReference type="SAM" id="SignalP"/>
    </source>
</evidence>
<dbReference type="VEuPathDB" id="FungiDB:SCHCODRAFT_01165443"/>
<dbReference type="Proteomes" id="UP000007431">
    <property type="component" value="Unassembled WGS sequence"/>
</dbReference>
<dbReference type="PROSITE" id="PS51257">
    <property type="entry name" value="PROKAR_LIPOPROTEIN"/>
    <property type="match status" value="1"/>
</dbReference>
<dbReference type="RefSeq" id="XP_003036367.1">
    <property type="nucleotide sequence ID" value="XM_003036321.1"/>
</dbReference>
<proteinExistence type="predicted"/>
<dbReference type="InParanoid" id="D8PMU2"/>
<evidence type="ECO:0000313" key="2">
    <source>
        <dbReference type="EMBL" id="EFJ01465.1"/>
    </source>
</evidence>
<evidence type="ECO:0008006" key="4">
    <source>
        <dbReference type="Google" id="ProtNLM"/>
    </source>
</evidence>
<dbReference type="GeneID" id="9585584"/>
<protein>
    <recommendedName>
        <fullName evidence="4">Small secreted protein</fullName>
    </recommendedName>
</protein>
<feature type="signal peptide" evidence="1">
    <location>
        <begin position="1"/>
        <end position="20"/>
    </location>
</feature>
<keyword evidence="1" id="KW-0732">Signal</keyword>
<dbReference type="AlphaFoldDB" id="D8PMU2"/>
<evidence type="ECO:0000313" key="3">
    <source>
        <dbReference type="Proteomes" id="UP000007431"/>
    </source>
</evidence>
<organism evidence="3">
    <name type="scientific">Schizophyllum commune (strain H4-8 / FGSC 9210)</name>
    <name type="common">Split gill fungus</name>
    <dbReference type="NCBI Taxonomy" id="578458"/>
    <lineage>
        <taxon>Eukaryota</taxon>
        <taxon>Fungi</taxon>
        <taxon>Dikarya</taxon>
        <taxon>Basidiomycota</taxon>
        <taxon>Agaricomycotina</taxon>
        <taxon>Agaricomycetes</taxon>
        <taxon>Agaricomycetidae</taxon>
        <taxon>Agaricales</taxon>
        <taxon>Schizophyllaceae</taxon>
        <taxon>Schizophyllum</taxon>
    </lineage>
</organism>
<name>D8PMU2_SCHCM</name>
<reference evidence="2 3" key="1">
    <citation type="journal article" date="2010" name="Nat. Biotechnol.">
        <title>Genome sequence of the model mushroom Schizophyllum commune.</title>
        <authorList>
            <person name="Ohm R.A."/>
            <person name="de Jong J.F."/>
            <person name="Lugones L.G."/>
            <person name="Aerts A."/>
            <person name="Kothe E."/>
            <person name="Stajich J.E."/>
            <person name="de Vries R.P."/>
            <person name="Record E."/>
            <person name="Levasseur A."/>
            <person name="Baker S.E."/>
            <person name="Bartholomew K.A."/>
            <person name="Coutinho P.M."/>
            <person name="Erdmann S."/>
            <person name="Fowler T.J."/>
            <person name="Gathman A.C."/>
            <person name="Lombard V."/>
            <person name="Henrissat B."/>
            <person name="Knabe N."/>
            <person name="Kuees U."/>
            <person name="Lilly W.W."/>
            <person name="Lindquist E."/>
            <person name="Lucas S."/>
            <person name="Magnuson J.K."/>
            <person name="Piumi F."/>
            <person name="Raudaskoski M."/>
            <person name="Salamov A."/>
            <person name="Schmutz J."/>
            <person name="Schwarze F.W.M.R."/>
            <person name="vanKuyk P.A."/>
            <person name="Horton J.S."/>
            <person name="Grigoriev I.V."/>
            <person name="Woesten H.A.B."/>
        </authorList>
    </citation>
    <scope>NUCLEOTIDE SEQUENCE [LARGE SCALE GENOMIC DNA]</scope>
    <source>
        <strain evidence="3">H4-8 / FGSC 9210</strain>
    </source>
</reference>
<accession>D8PMU2</accession>
<feature type="non-terminal residue" evidence="2">
    <location>
        <position position="76"/>
    </location>
</feature>
<dbReference type="HOGENOM" id="CLU_2655842_0_0_1"/>
<keyword evidence="3" id="KW-1185">Reference proteome</keyword>
<gene>
    <name evidence="2" type="ORF">SCHCODRAFT_102234</name>
</gene>
<sequence length="76" mass="7792">MRLNLTSLLALLSLAITASAAGCDCFDYTAADAGDKCDGGYNSNKADIDAHCKDSGIKTAAATSAAERAAIYNARM</sequence>
<dbReference type="KEGG" id="scm:SCHCO_01165443"/>
<dbReference type="OrthoDB" id="10404638at2759"/>